<dbReference type="FunCoup" id="R7UN88">
    <property type="interactions" value="873"/>
</dbReference>
<dbReference type="SMART" id="SM00252">
    <property type="entry name" value="SH2"/>
    <property type="match status" value="1"/>
</dbReference>
<protein>
    <recommendedName>
        <fullName evidence="6">Phosphoinositide phospholipase C</fullName>
        <ecNumber evidence="6">3.1.4.11</ecNumber>
    </recommendedName>
</protein>
<dbReference type="Pfam" id="PF23329">
    <property type="entry name" value="EF_HAND_1_PLCG"/>
    <property type="match status" value="1"/>
</dbReference>
<gene>
    <name evidence="11" type="ORF">CAPTEDRAFT_22409</name>
</gene>
<evidence type="ECO:0000259" key="9">
    <source>
        <dbReference type="PROSITE" id="PS50003"/>
    </source>
</evidence>
<dbReference type="AlphaFoldDB" id="R7UN88"/>
<dbReference type="GO" id="GO:0046488">
    <property type="term" value="P:phosphatidylinositol metabolic process"/>
    <property type="evidence" value="ECO:0007669"/>
    <property type="project" value="TreeGrafter"/>
</dbReference>
<dbReference type="InterPro" id="IPR000909">
    <property type="entry name" value="PLipase_C_PInositol-sp_X_dom"/>
</dbReference>
<dbReference type="GO" id="GO:0016042">
    <property type="term" value="P:lipid catabolic process"/>
    <property type="evidence" value="ECO:0007669"/>
    <property type="project" value="UniProtKB-KW"/>
</dbReference>
<dbReference type="PRINTS" id="PR00390">
    <property type="entry name" value="PHPHLIPASEC"/>
</dbReference>
<evidence type="ECO:0000259" key="7">
    <source>
        <dbReference type="PROSITE" id="PS50001"/>
    </source>
</evidence>
<dbReference type="SMART" id="SM00233">
    <property type="entry name" value="PH"/>
    <property type="match status" value="1"/>
</dbReference>
<dbReference type="EMBL" id="AMQN01023798">
    <property type="status" value="NOT_ANNOTATED_CDS"/>
    <property type="molecule type" value="Genomic_DNA"/>
</dbReference>
<feature type="domain" description="SH2" evidence="7">
    <location>
        <begin position="565"/>
        <end position="660"/>
    </location>
</feature>
<evidence type="ECO:0000259" key="8">
    <source>
        <dbReference type="PROSITE" id="PS50002"/>
    </source>
</evidence>
<keyword evidence="6" id="KW-0378">Hydrolase</keyword>
<dbReference type="Pfam" id="PF23583">
    <property type="entry name" value="EF_HAND_2_PLCG"/>
    <property type="match status" value="1"/>
</dbReference>
<dbReference type="SUPFAM" id="SSF51695">
    <property type="entry name" value="PLC-like phosphodiesterases"/>
    <property type="match status" value="1"/>
</dbReference>
<dbReference type="HOGENOM" id="CLU_002738_5_0_1"/>
<dbReference type="Pfam" id="PF00017">
    <property type="entry name" value="SH2"/>
    <property type="match status" value="1"/>
</dbReference>
<proteinExistence type="predicted"/>
<dbReference type="SUPFAM" id="SSF55550">
    <property type="entry name" value="SH2 domain"/>
    <property type="match status" value="1"/>
</dbReference>
<name>R7UN88_CAPTE</name>
<evidence type="ECO:0000259" key="10">
    <source>
        <dbReference type="PROSITE" id="PS50008"/>
    </source>
</evidence>
<dbReference type="OrthoDB" id="269822at2759"/>
<dbReference type="InterPro" id="IPR057061">
    <property type="entry name" value="PLCG_EF-hand_2"/>
</dbReference>
<dbReference type="SMART" id="SM00326">
    <property type="entry name" value="SH3"/>
    <property type="match status" value="1"/>
</dbReference>
<dbReference type="CDD" id="cd11825">
    <property type="entry name" value="SH3_PLCgamma"/>
    <property type="match status" value="1"/>
</dbReference>
<evidence type="ECO:0000256" key="5">
    <source>
        <dbReference type="PROSITE-ProRule" id="PRU00192"/>
    </source>
</evidence>
<dbReference type="FunFam" id="3.30.505.10:FF:000009">
    <property type="entry name" value="1-phosphatidylinositol 4,5-bisphosphate phosphodiesterase gamma"/>
    <property type="match status" value="1"/>
</dbReference>
<dbReference type="GO" id="GO:0010634">
    <property type="term" value="P:positive regulation of epithelial cell migration"/>
    <property type="evidence" value="ECO:0007669"/>
    <property type="project" value="TreeGrafter"/>
</dbReference>
<dbReference type="EMBL" id="AMQN01023796">
    <property type="status" value="NOT_ANNOTATED_CDS"/>
    <property type="molecule type" value="Genomic_DNA"/>
</dbReference>
<dbReference type="SUPFAM" id="SSF50729">
    <property type="entry name" value="PH domain-like"/>
    <property type="match status" value="1"/>
</dbReference>
<dbReference type="STRING" id="283909.R7UN88"/>
<reference evidence="11 13" key="2">
    <citation type="journal article" date="2013" name="Nature">
        <title>Insights into bilaterian evolution from three spiralian genomes.</title>
        <authorList>
            <person name="Simakov O."/>
            <person name="Marletaz F."/>
            <person name="Cho S.J."/>
            <person name="Edsinger-Gonzales E."/>
            <person name="Havlak P."/>
            <person name="Hellsten U."/>
            <person name="Kuo D.H."/>
            <person name="Larsson T."/>
            <person name="Lv J."/>
            <person name="Arendt D."/>
            <person name="Savage R."/>
            <person name="Osoegawa K."/>
            <person name="de Jong P."/>
            <person name="Grimwood J."/>
            <person name="Chapman J.A."/>
            <person name="Shapiro H."/>
            <person name="Aerts A."/>
            <person name="Otillar R.P."/>
            <person name="Terry A.Y."/>
            <person name="Boore J.L."/>
            <person name="Grigoriev I.V."/>
            <person name="Lindberg D.R."/>
            <person name="Seaver E.C."/>
            <person name="Weisblat D.A."/>
            <person name="Putnam N.H."/>
            <person name="Rokhsar D.S."/>
        </authorList>
    </citation>
    <scope>NUCLEOTIDE SEQUENCE</scope>
    <source>
        <strain evidence="11 13">I ESC-2004</strain>
    </source>
</reference>
<accession>R7UN88</accession>
<dbReference type="Pfam" id="PF00388">
    <property type="entry name" value="PI-PLC-X"/>
    <property type="match status" value="1"/>
</dbReference>
<dbReference type="EMBL" id="AMQN01023797">
    <property type="status" value="NOT_ANNOTATED_CDS"/>
    <property type="molecule type" value="Genomic_DNA"/>
</dbReference>
<keyword evidence="6" id="KW-0443">Lipid metabolism</keyword>
<dbReference type="GO" id="GO:0048015">
    <property type="term" value="P:phosphatidylinositol-mediated signaling"/>
    <property type="evidence" value="ECO:0007669"/>
    <property type="project" value="TreeGrafter"/>
</dbReference>
<dbReference type="SMART" id="SM00148">
    <property type="entry name" value="PLCXc"/>
    <property type="match status" value="1"/>
</dbReference>
<feature type="domain" description="PH" evidence="9">
    <location>
        <begin position="1"/>
        <end position="69"/>
    </location>
</feature>
<dbReference type="InterPro" id="IPR000980">
    <property type="entry name" value="SH2"/>
</dbReference>
<dbReference type="FunFam" id="3.20.20.190:FF:000004">
    <property type="entry name" value="1-phosphatidylinositol 4,5-bisphosphate phosphodiesterase gamma"/>
    <property type="match status" value="1"/>
</dbReference>
<dbReference type="OMA" id="PNECEQW"/>
<keyword evidence="2" id="KW-0106">Calcium</keyword>
<comment type="catalytic activity">
    <reaction evidence="6">
        <text>a 1,2-diacyl-sn-glycero-3-phospho-(1D-myo-inositol-4,5-bisphosphate) + H2O = 1D-myo-inositol 1,4,5-trisphosphate + a 1,2-diacyl-sn-glycerol + H(+)</text>
        <dbReference type="Rhea" id="RHEA:33179"/>
        <dbReference type="ChEBI" id="CHEBI:15377"/>
        <dbReference type="ChEBI" id="CHEBI:15378"/>
        <dbReference type="ChEBI" id="CHEBI:17815"/>
        <dbReference type="ChEBI" id="CHEBI:58456"/>
        <dbReference type="ChEBI" id="CHEBI:203600"/>
        <dbReference type="EC" id="3.1.4.11"/>
    </reaction>
</comment>
<dbReference type="EC" id="3.1.4.11" evidence="6"/>
<feature type="non-terminal residue" evidence="11">
    <location>
        <position position="952"/>
    </location>
</feature>
<dbReference type="PROSITE" id="PS50002">
    <property type="entry name" value="SH3"/>
    <property type="match status" value="1"/>
</dbReference>
<keyword evidence="1 5" id="KW-0728">SH3 domain</keyword>
<feature type="non-terminal residue" evidence="11">
    <location>
        <position position="1"/>
    </location>
</feature>
<dbReference type="InterPro" id="IPR036028">
    <property type="entry name" value="SH3-like_dom_sf"/>
</dbReference>
<dbReference type="InterPro" id="IPR001192">
    <property type="entry name" value="PI-PLC_fam"/>
</dbReference>
<evidence type="ECO:0000313" key="13">
    <source>
        <dbReference type="Proteomes" id="UP000014760"/>
    </source>
</evidence>
<dbReference type="PROSITE" id="PS50007">
    <property type="entry name" value="PIPLC_X_DOMAIN"/>
    <property type="match status" value="1"/>
</dbReference>
<reference evidence="12" key="3">
    <citation type="submission" date="2015-06" db="UniProtKB">
        <authorList>
            <consortium name="EnsemblMetazoa"/>
        </authorList>
    </citation>
    <scope>IDENTIFICATION</scope>
</reference>
<dbReference type="Pfam" id="PF00169">
    <property type="entry name" value="PH"/>
    <property type="match status" value="1"/>
</dbReference>
<dbReference type="EMBL" id="KB302021">
    <property type="protein sequence ID" value="ELU04856.1"/>
    <property type="molecule type" value="Genomic_DNA"/>
</dbReference>
<dbReference type="CDD" id="cd08592">
    <property type="entry name" value="PI-PLCc_gamma"/>
    <property type="match status" value="1"/>
</dbReference>
<dbReference type="InterPro" id="IPR056586">
    <property type="entry name" value="EF-hand_PLCG1"/>
</dbReference>
<dbReference type="SMART" id="SM00149">
    <property type="entry name" value="PLCYc"/>
    <property type="match status" value="1"/>
</dbReference>
<evidence type="ECO:0000256" key="6">
    <source>
        <dbReference type="RuleBase" id="RU361133"/>
    </source>
</evidence>
<dbReference type="Gene3D" id="3.30.505.10">
    <property type="entry name" value="SH2 domain"/>
    <property type="match status" value="1"/>
</dbReference>
<dbReference type="Gene3D" id="3.20.20.190">
    <property type="entry name" value="Phosphatidylinositol (PI) phosphodiesterase"/>
    <property type="match status" value="2"/>
</dbReference>
<feature type="domain" description="PI-PLC Y-box" evidence="10">
    <location>
        <begin position="837"/>
        <end position="952"/>
    </location>
</feature>
<dbReference type="Gene3D" id="2.30.30.40">
    <property type="entry name" value="SH3 Domains"/>
    <property type="match status" value="1"/>
</dbReference>
<dbReference type="GO" id="GO:0051209">
    <property type="term" value="P:release of sequestered calcium ion into cytosol"/>
    <property type="evidence" value="ECO:0007669"/>
    <property type="project" value="TreeGrafter"/>
</dbReference>
<dbReference type="PRINTS" id="PR00401">
    <property type="entry name" value="SH2DOMAIN"/>
</dbReference>
<sequence length="952" mass="111373">VDLREVLEIRPGKKSKDFERWVDEGRRHDNDVCFVLLYGSEFCLKSLSLTASSVQECDLWIQGLTSLVADSQHSSYPLQTERWLRKEYYSLEKNSLVSLKDMKAWMTKINYKINNWVKEKYQTLGRVSVLLLSRIITFHDNLSKVRCSLRREVLKVEDFKLFLIQEQKESFASDTSEVKRHMLYFLDDRHREASGDVYFTKKEFMDYLFSSHNSIWNDQFSKVHQSMDEPLNHYWISSSHNTYLTGDQFKSESTCEAYARCLRQGCRCIELDCWDGPDGYPHIYHGRTLTTKIRFLDVLKTIRDHAWVASEYPLILSIEDHCSIPQQKNMAIAFKDVFGEMLLTDPIDPAASALPSPNQLKRKIILKHKKLPSGASDNEWKFSVPNDEANVMDSDLSNSVKNGILYLEDTLDKEWRPHFFVLCTTKLHYTEETSLVNADNDDDDADNSLLDNADLPNEELHFSEKWFHGQLRGGRETAIALLNQYSYLGDGAFLKRQLWSHQTMLNRLKTKLSTSNPWDRYRKECLTSVFFMRVFFRDEVLNFCFFPRIAIEPVPQPQSHENQDWYHDNMSRREAEDMLCRLDQDGAFLIRRRVVSLEHDPDPSQFAISFRVEGRIRRCRIRQEGRLFTIGNASFESLVDLVQYYEHNPLYRRMKLRYPVNDRLIRMRGQEPNAEAIYSGDIYACPNDFVSPLRVRALYGYSAQREDELSFVKHAVISNVQKQDGGWWRGDYGEKRQLWFPSNYVEPIEDETLDLQPLGSLQKGMFDLSGVTVGMRGESHPYIFRIIFPAPRVIEIAAATEEDMLDWISHIRRCANEAEKENRDRRRLQRSKIAHEISDLIVYCRSVLFDEDRSPSERNYYEMSSLPETKVEKFTCRTKCRVLLDMNNLQFSRIYPKGQRIDSSNYDPMPVWNCGCHMAAINYQTPDRAMQTNGGRFMLNGGCGYVLQPKCM</sequence>
<dbReference type="InterPro" id="IPR001452">
    <property type="entry name" value="SH3_domain"/>
</dbReference>
<evidence type="ECO:0000256" key="2">
    <source>
        <dbReference type="ARBA" id="ARBA00022837"/>
    </source>
</evidence>
<evidence type="ECO:0000256" key="1">
    <source>
        <dbReference type="ARBA" id="ARBA00022443"/>
    </source>
</evidence>
<dbReference type="Pfam" id="PF00018">
    <property type="entry name" value="SH3_1"/>
    <property type="match status" value="1"/>
</dbReference>
<evidence type="ECO:0000256" key="3">
    <source>
        <dbReference type="ARBA" id="ARBA00022999"/>
    </source>
</evidence>
<dbReference type="Proteomes" id="UP000014760">
    <property type="component" value="Unassembled WGS sequence"/>
</dbReference>
<dbReference type="PANTHER" id="PTHR10336:SF159">
    <property type="entry name" value="1-PHOSPHATIDYLINOSITOL 4,5-BISPHOSPHATE PHOSPHODIESTERASE GAMMA"/>
    <property type="match status" value="1"/>
</dbReference>
<dbReference type="GO" id="GO:0032587">
    <property type="term" value="C:ruffle membrane"/>
    <property type="evidence" value="ECO:0007669"/>
    <property type="project" value="TreeGrafter"/>
</dbReference>
<keyword evidence="3 4" id="KW-0727">SH2 domain</keyword>
<dbReference type="InterPro" id="IPR001849">
    <property type="entry name" value="PH_domain"/>
</dbReference>
<evidence type="ECO:0000313" key="12">
    <source>
        <dbReference type="EnsemblMetazoa" id="CapteP22409"/>
    </source>
</evidence>
<dbReference type="PROSITE" id="PS50003">
    <property type="entry name" value="PH_DOMAIN"/>
    <property type="match status" value="1"/>
</dbReference>
<keyword evidence="13" id="KW-1185">Reference proteome</keyword>
<dbReference type="FunFam" id="2.30.30.40:FF:000119">
    <property type="entry name" value="1-phosphatidylinositol 4,5-bisphosphate phosphodiesterase gamma"/>
    <property type="match status" value="1"/>
</dbReference>
<evidence type="ECO:0000313" key="11">
    <source>
        <dbReference type="EMBL" id="ELU04856.1"/>
    </source>
</evidence>
<dbReference type="InterPro" id="IPR001711">
    <property type="entry name" value="PLipase_C_Pinositol-sp_Y"/>
</dbReference>
<dbReference type="InterPro" id="IPR011993">
    <property type="entry name" value="PH-like_dom_sf"/>
</dbReference>
<dbReference type="InterPro" id="IPR017946">
    <property type="entry name" value="PLC-like_Pdiesterase_TIM-brl"/>
</dbReference>
<organism evidence="11">
    <name type="scientific">Capitella teleta</name>
    <name type="common">Polychaete worm</name>
    <dbReference type="NCBI Taxonomy" id="283909"/>
    <lineage>
        <taxon>Eukaryota</taxon>
        <taxon>Metazoa</taxon>
        <taxon>Spiralia</taxon>
        <taxon>Lophotrochozoa</taxon>
        <taxon>Annelida</taxon>
        <taxon>Polychaeta</taxon>
        <taxon>Sedentaria</taxon>
        <taxon>Scolecida</taxon>
        <taxon>Capitellidae</taxon>
        <taxon>Capitella</taxon>
    </lineage>
</organism>
<dbReference type="SUPFAM" id="SSF50044">
    <property type="entry name" value="SH3-domain"/>
    <property type="match status" value="1"/>
</dbReference>
<dbReference type="Gene3D" id="2.30.29.30">
    <property type="entry name" value="Pleckstrin-homology domain (PH domain)/Phosphotyrosine-binding domain (PTB)"/>
    <property type="match status" value="2"/>
</dbReference>
<dbReference type="Pfam" id="PF00387">
    <property type="entry name" value="PI-PLC-Y"/>
    <property type="match status" value="1"/>
</dbReference>
<dbReference type="InterPro" id="IPR036860">
    <property type="entry name" value="SH2_dom_sf"/>
</dbReference>
<dbReference type="PANTHER" id="PTHR10336">
    <property type="entry name" value="PHOSPHOINOSITIDE-SPECIFIC PHOSPHOLIPASE C FAMILY PROTEIN"/>
    <property type="match status" value="1"/>
</dbReference>
<dbReference type="PROSITE" id="PS50001">
    <property type="entry name" value="SH2"/>
    <property type="match status" value="1"/>
</dbReference>
<feature type="domain" description="SH3" evidence="8">
    <location>
        <begin position="690"/>
        <end position="750"/>
    </location>
</feature>
<keyword evidence="6" id="KW-0442">Lipid degradation</keyword>
<dbReference type="PROSITE" id="PS50008">
    <property type="entry name" value="PIPLC_Y_DOMAIN"/>
    <property type="match status" value="1"/>
</dbReference>
<dbReference type="GO" id="GO:0004435">
    <property type="term" value="F:phosphatidylinositol-4,5-bisphosphate phospholipase C activity"/>
    <property type="evidence" value="ECO:0007669"/>
    <property type="project" value="UniProtKB-EC"/>
</dbReference>
<evidence type="ECO:0000256" key="4">
    <source>
        <dbReference type="PROSITE-ProRule" id="PRU00191"/>
    </source>
</evidence>
<reference evidence="13" key="1">
    <citation type="submission" date="2012-12" db="EMBL/GenBank/DDBJ databases">
        <authorList>
            <person name="Hellsten U."/>
            <person name="Grimwood J."/>
            <person name="Chapman J.A."/>
            <person name="Shapiro H."/>
            <person name="Aerts A."/>
            <person name="Otillar R.P."/>
            <person name="Terry A.Y."/>
            <person name="Boore J.L."/>
            <person name="Simakov O."/>
            <person name="Marletaz F."/>
            <person name="Cho S.-J."/>
            <person name="Edsinger-Gonzales E."/>
            <person name="Havlak P."/>
            <person name="Kuo D.-H."/>
            <person name="Larsson T."/>
            <person name="Lv J."/>
            <person name="Arendt D."/>
            <person name="Savage R."/>
            <person name="Osoegawa K."/>
            <person name="de Jong P."/>
            <person name="Lindberg D.R."/>
            <person name="Seaver E.C."/>
            <person name="Weisblat D.A."/>
            <person name="Putnam N.H."/>
            <person name="Grigoriev I.V."/>
            <person name="Rokhsar D.S."/>
        </authorList>
    </citation>
    <scope>NUCLEOTIDE SEQUENCE</scope>
    <source>
        <strain evidence="13">I ESC-2004</strain>
    </source>
</reference>
<dbReference type="EnsemblMetazoa" id="CapteT22409">
    <property type="protein sequence ID" value="CapteP22409"/>
    <property type="gene ID" value="CapteG22409"/>
</dbReference>